<comment type="caution">
    <text evidence="2">The sequence shown here is derived from an EMBL/GenBank/DDBJ whole genome shotgun (WGS) entry which is preliminary data.</text>
</comment>
<reference evidence="2 3" key="1">
    <citation type="submission" date="2020-09" db="EMBL/GenBank/DDBJ databases">
        <title>Diversity and distribution of actinomycetes associated with coral in the coast of Hainan.</title>
        <authorList>
            <person name="Li F."/>
        </authorList>
    </citation>
    <scope>NUCLEOTIDE SEQUENCE [LARGE SCALE GENOMIC DNA]</scope>
    <source>
        <strain evidence="2 3">HNM0947</strain>
    </source>
</reference>
<evidence type="ECO:0000259" key="1">
    <source>
        <dbReference type="Pfam" id="PF19493"/>
    </source>
</evidence>
<organism evidence="2 3">
    <name type="scientific">Nocardiopsis coralli</name>
    <dbReference type="NCBI Taxonomy" id="2772213"/>
    <lineage>
        <taxon>Bacteria</taxon>
        <taxon>Bacillati</taxon>
        <taxon>Actinomycetota</taxon>
        <taxon>Actinomycetes</taxon>
        <taxon>Streptosporangiales</taxon>
        <taxon>Nocardiopsidaceae</taxon>
        <taxon>Nocardiopsis</taxon>
    </lineage>
</organism>
<protein>
    <recommendedName>
        <fullName evidence="1">Trypsin-co-occurring domain-containing protein</fullName>
    </recommendedName>
</protein>
<evidence type="ECO:0000313" key="3">
    <source>
        <dbReference type="Proteomes" id="UP000806528"/>
    </source>
</evidence>
<name>A0ABR9P3G3_9ACTN</name>
<gene>
    <name evidence="2" type="ORF">IDM40_06450</name>
</gene>
<dbReference type="InterPro" id="IPR045794">
    <property type="entry name" value="Trypco1"/>
</dbReference>
<dbReference type="NCBIfam" id="NF041216">
    <property type="entry name" value="CU044_2847_fam"/>
    <property type="match status" value="1"/>
</dbReference>
<evidence type="ECO:0000313" key="2">
    <source>
        <dbReference type="EMBL" id="MBE2998347.1"/>
    </source>
</evidence>
<accession>A0ABR9P3G3</accession>
<proteinExistence type="predicted"/>
<dbReference type="Pfam" id="PF19493">
    <property type="entry name" value="Trypco1"/>
    <property type="match status" value="1"/>
</dbReference>
<sequence length="108" mass="11447">MRLRIGDQGPEEDEVYVEVDGDPHGTELVSGGDRIEEAVGTLTERLSSVRRAVGATLDELGTALGPDVIRVTVGVKLSAETGAIIARSSAEGNLRVQMEWDRRDGTGG</sequence>
<keyword evidence="3" id="KW-1185">Reference proteome</keyword>
<dbReference type="EMBL" id="JADBGI010000004">
    <property type="protein sequence ID" value="MBE2998347.1"/>
    <property type="molecule type" value="Genomic_DNA"/>
</dbReference>
<feature type="domain" description="Trypsin-co-occurring" evidence="1">
    <location>
        <begin position="12"/>
        <end position="102"/>
    </location>
</feature>
<dbReference type="Proteomes" id="UP000806528">
    <property type="component" value="Unassembled WGS sequence"/>
</dbReference>